<sequence precursor="true">MIDFPLVLLSCLFMALLTAAFGSLFPAAHRPWWHPLRRAEPATRASAVATEIDPHLAETQPVTLPLQVVESVDRRGQPLPFVGKDRRKAARAAARHEHRRHGNGR</sequence>
<reference evidence="2 3" key="1">
    <citation type="submission" date="2008-03" db="EMBL/GenBank/DDBJ databases">
        <title>Complete sequence of Leptothrix cholodnii SP-6.</title>
        <authorList>
            <consortium name="US DOE Joint Genome Institute"/>
            <person name="Copeland A."/>
            <person name="Lucas S."/>
            <person name="Lapidus A."/>
            <person name="Glavina del Rio T."/>
            <person name="Dalin E."/>
            <person name="Tice H."/>
            <person name="Bruce D."/>
            <person name="Goodwin L."/>
            <person name="Pitluck S."/>
            <person name="Chertkov O."/>
            <person name="Brettin T."/>
            <person name="Detter J.C."/>
            <person name="Han C."/>
            <person name="Kuske C.R."/>
            <person name="Schmutz J."/>
            <person name="Larimer F."/>
            <person name="Land M."/>
            <person name="Hauser L."/>
            <person name="Kyrpides N."/>
            <person name="Lykidis A."/>
            <person name="Emerson D."/>
            <person name="Richardson P."/>
        </authorList>
    </citation>
    <scope>NUCLEOTIDE SEQUENCE [LARGE SCALE GENOMIC DNA]</scope>
    <source>
        <strain evidence="3">ATCC 51168 / LMG 8142 / SP-6</strain>
    </source>
</reference>
<dbReference type="AlphaFoldDB" id="B1Y581"/>
<protein>
    <submittedName>
        <fullName evidence="2">Uncharacterized protein</fullName>
    </submittedName>
</protein>
<dbReference type="HOGENOM" id="CLU_2233169_0_0_4"/>
<feature type="compositionally biased region" description="Basic residues" evidence="1">
    <location>
        <begin position="96"/>
        <end position="105"/>
    </location>
</feature>
<dbReference type="Proteomes" id="UP000001693">
    <property type="component" value="Chromosome"/>
</dbReference>
<dbReference type="RefSeq" id="WP_012345073.1">
    <property type="nucleotide sequence ID" value="NC_010524.1"/>
</dbReference>
<feature type="region of interest" description="Disordered" evidence="1">
    <location>
        <begin position="77"/>
        <end position="105"/>
    </location>
</feature>
<dbReference type="KEGG" id="lch:Lcho_0035"/>
<gene>
    <name evidence="2" type="ordered locus">Lcho_0035</name>
</gene>
<evidence type="ECO:0000256" key="1">
    <source>
        <dbReference type="SAM" id="MobiDB-lite"/>
    </source>
</evidence>
<organism evidence="2 3">
    <name type="scientific">Leptothrix cholodnii (strain ATCC 51168 / LMG 8142 / SP-6)</name>
    <name type="common">Leptothrix discophora (strain SP-6)</name>
    <dbReference type="NCBI Taxonomy" id="395495"/>
    <lineage>
        <taxon>Bacteria</taxon>
        <taxon>Pseudomonadati</taxon>
        <taxon>Pseudomonadota</taxon>
        <taxon>Betaproteobacteria</taxon>
        <taxon>Burkholderiales</taxon>
        <taxon>Sphaerotilaceae</taxon>
        <taxon>Leptothrix</taxon>
    </lineage>
</organism>
<keyword evidence="3" id="KW-1185">Reference proteome</keyword>
<evidence type="ECO:0000313" key="3">
    <source>
        <dbReference type="Proteomes" id="UP000001693"/>
    </source>
</evidence>
<proteinExistence type="predicted"/>
<dbReference type="EMBL" id="CP001013">
    <property type="protein sequence ID" value="ACB32311.1"/>
    <property type="molecule type" value="Genomic_DNA"/>
</dbReference>
<evidence type="ECO:0000313" key="2">
    <source>
        <dbReference type="EMBL" id="ACB32311.1"/>
    </source>
</evidence>
<dbReference type="STRING" id="395495.Lcho_0035"/>
<accession>B1Y581</accession>
<name>B1Y581_LEPCP</name>